<proteinExistence type="predicted"/>
<protein>
    <submittedName>
        <fullName evidence="4">Phosphoesterase</fullName>
    </submittedName>
</protein>
<feature type="region of interest" description="Disordered" evidence="1">
    <location>
        <begin position="1"/>
        <end position="22"/>
    </location>
</feature>
<name>A0A916ZGA8_9HYPH</name>
<accession>A0A916ZGA8</accession>
<feature type="transmembrane region" description="Helical" evidence="2">
    <location>
        <begin position="115"/>
        <end position="135"/>
    </location>
</feature>
<feature type="transmembrane region" description="Helical" evidence="2">
    <location>
        <begin position="85"/>
        <end position="103"/>
    </location>
</feature>
<reference evidence="4" key="2">
    <citation type="submission" date="2020-09" db="EMBL/GenBank/DDBJ databases">
        <authorList>
            <person name="Sun Q."/>
            <person name="Zhou Y."/>
        </authorList>
    </citation>
    <scope>NUCLEOTIDE SEQUENCE</scope>
    <source>
        <strain evidence="4">CGMCC 1.15367</strain>
    </source>
</reference>
<keyword evidence="2" id="KW-0812">Transmembrane</keyword>
<dbReference type="EMBL" id="BMIQ01000002">
    <property type="protein sequence ID" value="GGD96420.1"/>
    <property type="molecule type" value="Genomic_DNA"/>
</dbReference>
<evidence type="ECO:0000256" key="1">
    <source>
        <dbReference type="SAM" id="MobiDB-lite"/>
    </source>
</evidence>
<keyword evidence="5" id="KW-1185">Reference proteome</keyword>
<dbReference type="InterPro" id="IPR036938">
    <property type="entry name" value="PAP2/HPO_sf"/>
</dbReference>
<dbReference type="InterPro" id="IPR000326">
    <property type="entry name" value="PAP2/HPO"/>
</dbReference>
<dbReference type="RefSeq" id="WP_188907527.1">
    <property type="nucleotide sequence ID" value="NZ_BMIQ01000002.1"/>
</dbReference>
<dbReference type="AlphaFoldDB" id="A0A916ZGA8"/>
<dbReference type="SUPFAM" id="SSF48317">
    <property type="entry name" value="Acid phosphatase/Vanadium-dependent haloperoxidase"/>
    <property type="match status" value="1"/>
</dbReference>
<dbReference type="Proteomes" id="UP000644699">
    <property type="component" value="Unassembled WGS sequence"/>
</dbReference>
<reference evidence="4" key="1">
    <citation type="journal article" date="2014" name="Int. J. Syst. Evol. Microbiol.">
        <title>Complete genome sequence of Corynebacterium casei LMG S-19264T (=DSM 44701T), isolated from a smear-ripened cheese.</title>
        <authorList>
            <consortium name="US DOE Joint Genome Institute (JGI-PGF)"/>
            <person name="Walter F."/>
            <person name="Albersmeier A."/>
            <person name="Kalinowski J."/>
            <person name="Ruckert C."/>
        </authorList>
    </citation>
    <scope>NUCLEOTIDE SEQUENCE</scope>
    <source>
        <strain evidence="4">CGMCC 1.15367</strain>
    </source>
</reference>
<feature type="transmembrane region" description="Helical" evidence="2">
    <location>
        <begin position="32"/>
        <end position="49"/>
    </location>
</feature>
<evidence type="ECO:0000313" key="5">
    <source>
        <dbReference type="Proteomes" id="UP000644699"/>
    </source>
</evidence>
<feature type="transmembrane region" description="Helical" evidence="2">
    <location>
        <begin position="225"/>
        <end position="242"/>
    </location>
</feature>
<comment type="caution">
    <text evidence="4">The sequence shown here is derived from an EMBL/GenBank/DDBJ whole genome shotgun (WGS) entry which is preliminary data.</text>
</comment>
<keyword evidence="2" id="KW-0472">Membrane</keyword>
<feature type="transmembrane region" description="Helical" evidence="2">
    <location>
        <begin position="197"/>
        <end position="219"/>
    </location>
</feature>
<keyword evidence="2" id="KW-1133">Transmembrane helix</keyword>
<gene>
    <name evidence="4" type="ORF">GCM10011390_14010</name>
</gene>
<dbReference type="Pfam" id="PF01569">
    <property type="entry name" value="PAP2"/>
    <property type="match status" value="1"/>
</dbReference>
<feature type="domain" description="Phosphatidic acid phosphatase type 2/haloperoxidase" evidence="3">
    <location>
        <begin position="118"/>
        <end position="241"/>
    </location>
</feature>
<dbReference type="Gene3D" id="1.20.144.10">
    <property type="entry name" value="Phosphatidic acid phosphatase type 2/haloperoxidase"/>
    <property type="match status" value="1"/>
</dbReference>
<sequence>MTIREARAKPPAAPSSAAPRPVGPAALRRRPLATLFVATALVSAFFLLFPDADIAVSRWFFTPGEGFRLAEDPAMLLVREIGESFTIAIVAVSLGILVLPLLRRGAVLRWLKPHAALYILAVYILGPALLVNALFKNSFGRARPREIAAFGHDALFSPVWTVSTACSGNCSFVSGEGAAAAALLCLLPLVPNRERGIVAVSLLAIAASVSAARVAMGAHFLSDTMLSWLLVLTVAALMKPLILERGAARIDDAFLVLSERLWAFRRACRRRWRAARDLRRARG</sequence>
<evidence type="ECO:0000259" key="3">
    <source>
        <dbReference type="Pfam" id="PF01569"/>
    </source>
</evidence>
<evidence type="ECO:0000256" key="2">
    <source>
        <dbReference type="SAM" id="Phobius"/>
    </source>
</evidence>
<feature type="transmembrane region" description="Helical" evidence="2">
    <location>
        <begin position="172"/>
        <end position="190"/>
    </location>
</feature>
<evidence type="ECO:0000313" key="4">
    <source>
        <dbReference type="EMBL" id="GGD96420.1"/>
    </source>
</evidence>
<organism evidence="4 5">
    <name type="scientific">Aureimonas endophytica</name>
    <dbReference type="NCBI Taxonomy" id="2027858"/>
    <lineage>
        <taxon>Bacteria</taxon>
        <taxon>Pseudomonadati</taxon>
        <taxon>Pseudomonadota</taxon>
        <taxon>Alphaproteobacteria</taxon>
        <taxon>Hyphomicrobiales</taxon>
        <taxon>Aurantimonadaceae</taxon>
        <taxon>Aureimonas</taxon>
    </lineage>
</organism>